<name>A0ABZ2FUS8_9PSED</name>
<gene>
    <name evidence="2" type="ORF">V6W80_10055</name>
</gene>
<evidence type="ECO:0000313" key="3">
    <source>
        <dbReference type="Proteomes" id="UP001372714"/>
    </source>
</evidence>
<evidence type="ECO:0000259" key="1">
    <source>
        <dbReference type="Pfam" id="PF20557"/>
    </source>
</evidence>
<dbReference type="RefSeq" id="WP_338546871.1">
    <property type="nucleotide sequence ID" value="NZ_CP145723.1"/>
</dbReference>
<organism evidence="2 3">
    <name type="scientific">Pseudomonas benzopyrenica</name>
    <dbReference type="NCBI Taxonomy" id="2993566"/>
    <lineage>
        <taxon>Bacteria</taxon>
        <taxon>Pseudomonadati</taxon>
        <taxon>Pseudomonadota</taxon>
        <taxon>Gammaproteobacteria</taxon>
        <taxon>Pseudomonadales</taxon>
        <taxon>Pseudomonadaceae</taxon>
        <taxon>Pseudomonas</taxon>
    </lineage>
</organism>
<protein>
    <submittedName>
        <fullName evidence="2">DnaT-like ssDNA-binding protein</fullName>
    </submittedName>
</protein>
<dbReference type="InterPro" id="IPR046787">
    <property type="entry name" value="DnaT_2"/>
</dbReference>
<reference evidence="2 3" key="1">
    <citation type="submission" date="2024-02" db="EMBL/GenBank/DDBJ databases">
        <title>The whole genome sequence of Pseudomonas benzopyrenica MLY92.</title>
        <authorList>
            <person name="Liu Y."/>
        </authorList>
    </citation>
    <scope>NUCLEOTIDE SEQUENCE [LARGE SCALE GENOMIC DNA]</scope>
    <source>
        <strain evidence="2 3">MLY92</strain>
    </source>
</reference>
<keyword evidence="3" id="KW-1185">Reference proteome</keyword>
<proteinExistence type="predicted"/>
<feature type="domain" description="Putative DnaT-like" evidence="1">
    <location>
        <begin position="2"/>
        <end position="162"/>
    </location>
</feature>
<sequence length="174" mass="18656">MADFYGSLLGADAYHAARANTGWAGDNDHKLAALLRASVYIDGRYRKHYPSGRWVSLFPGEKAQGRAQAREWPRTDAQDYTGAAISATEVPAEVEQATYEAALRELVTPGSLSPDFVATSLIKSEKLGPLETTFAVPDASAPGAAPTRPVITLIDEIIAPVLVARYELPAMVVV</sequence>
<evidence type="ECO:0000313" key="2">
    <source>
        <dbReference type="EMBL" id="WWM68586.1"/>
    </source>
</evidence>
<dbReference type="Pfam" id="PF20557">
    <property type="entry name" value="DnaT_2"/>
    <property type="match status" value="1"/>
</dbReference>
<dbReference type="Proteomes" id="UP001372714">
    <property type="component" value="Chromosome"/>
</dbReference>
<accession>A0ABZ2FUS8</accession>
<dbReference type="EMBL" id="CP145723">
    <property type="protein sequence ID" value="WWM68586.1"/>
    <property type="molecule type" value="Genomic_DNA"/>
</dbReference>